<dbReference type="InterPro" id="IPR003593">
    <property type="entry name" value="AAA+_ATPase"/>
</dbReference>
<dbReference type="InterPro" id="IPR027417">
    <property type="entry name" value="P-loop_NTPase"/>
</dbReference>
<comment type="caution">
    <text evidence="6">The sequence shown here is derived from an EMBL/GenBank/DDBJ whole genome shotgun (WGS) entry which is preliminary data.</text>
</comment>
<dbReference type="AlphaFoldDB" id="A0A9D1L9Q2"/>
<dbReference type="PROSITE" id="PS00211">
    <property type="entry name" value="ABC_TRANSPORTER_1"/>
    <property type="match status" value="1"/>
</dbReference>
<evidence type="ECO:0000259" key="5">
    <source>
        <dbReference type="PROSITE" id="PS50893"/>
    </source>
</evidence>
<dbReference type="InterPro" id="IPR003439">
    <property type="entry name" value="ABC_transporter-like_ATP-bd"/>
</dbReference>
<dbReference type="SUPFAM" id="SSF52540">
    <property type="entry name" value="P-loop containing nucleoside triphosphate hydrolases"/>
    <property type="match status" value="1"/>
</dbReference>
<protein>
    <submittedName>
        <fullName evidence="6">ATP-binding cassette domain-containing protein</fullName>
    </submittedName>
</protein>
<dbReference type="InterPro" id="IPR050763">
    <property type="entry name" value="ABC_transporter_ATP-binding"/>
</dbReference>
<dbReference type="InterPro" id="IPR017871">
    <property type="entry name" value="ABC_transporter-like_CS"/>
</dbReference>
<dbReference type="PROSITE" id="PS50893">
    <property type="entry name" value="ABC_TRANSPORTER_2"/>
    <property type="match status" value="1"/>
</dbReference>
<sequence length="307" mass="34445">MSLDVRELSKSFGGKIAVDQISFAIDEPGVFGLIGTNGAGKTTTIRMILGIMSSDHGTAEWNGKPIRRETLNFGYMPEERGLYMKNKVIDQLVYFGMLRGMEKSAAKQNALKLMKRLGISEYSDMQAEKLSKGNQQKVQLAATLIHDPELIFLDEPFSGLDPVNAEVLRDLILELVAEKKFIVLSSHQMTTVEEFCRDILILHHGKTILKGNLSEIKSGYGRTNLVIRPEEKDRTAVEQILEASGLTLIEKRAYEYEYGIRGEADAVAILKAMIEKEIYPLKYEVKEPSLQEIFVRSVEASERGNVK</sequence>
<evidence type="ECO:0000256" key="4">
    <source>
        <dbReference type="ARBA" id="ARBA00022840"/>
    </source>
</evidence>
<dbReference type="Pfam" id="PF00005">
    <property type="entry name" value="ABC_tran"/>
    <property type="match status" value="1"/>
</dbReference>
<dbReference type="PANTHER" id="PTHR42711:SF5">
    <property type="entry name" value="ABC TRANSPORTER ATP-BINDING PROTEIN NATA"/>
    <property type="match status" value="1"/>
</dbReference>
<evidence type="ECO:0000256" key="3">
    <source>
        <dbReference type="ARBA" id="ARBA00022741"/>
    </source>
</evidence>
<reference evidence="6" key="1">
    <citation type="submission" date="2020-10" db="EMBL/GenBank/DDBJ databases">
        <authorList>
            <person name="Gilroy R."/>
        </authorList>
    </citation>
    <scope>NUCLEOTIDE SEQUENCE</scope>
    <source>
        <strain evidence="6">CHK195-4489</strain>
    </source>
</reference>
<accession>A0A9D1L9Q2</accession>
<keyword evidence="2" id="KW-0813">Transport</keyword>
<keyword evidence="3" id="KW-0547">Nucleotide-binding</keyword>
<gene>
    <name evidence="6" type="ORF">IAD50_02290</name>
</gene>
<organism evidence="6 7">
    <name type="scientific">Candidatus Egerieisoma faecipullorum</name>
    <dbReference type="NCBI Taxonomy" id="2840963"/>
    <lineage>
        <taxon>Bacteria</taxon>
        <taxon>Bacillati</taxon>
        <taxon>Bacillota</taxon>
        <taxon>Clostridia</taxon>
        <taxon>Eubacteriales</taxon>
        <taxon>Clostridiaceae</taxon>
        <taxon>Clostridiaceae incertae sedis</taxon>
        <taxon>Candidatus Egerieisoma</taxon>
    </lineage>
</organism>
<evidence type="ECO:0000256" key="1">
    <source>
        <dbReference type="ARBA" id="ARBA00005417"/>
    </source>
</evidence>
<dbReference type="SMART" id="SM00382">
    <property type="entry name" value="AAA"/>
    <property type="match status" value="1"/>
</dbReference>
<dbReference type="EMBL" id="DVMM01000047">
    <property type="protein sequence ID" value="HIU29106.1"/>
    <property type="molecule type" value="Genomic_DNA"/>
</dbReference>
<reference evidence="6" key="2">
    <citation type="journal article" date="2021" name="PeerJ">
        <title>Extensive microbial diversity within the chicken gut microbiome revealed by metagenomics and culture.</title>
        <authorList>
            <person name="Gilroy R."/>
            <person name="Ravi A."/>
            <person name="Getino M."/>
            <person name="Pursley I."/>
            <person name="Horton D.L."/>
            <person name="Alikhan N.F."/>
            <person name="Baker D."/>
            <person name="Gharbi K."/>
            <person name="Hall N."/>
            <person name="Watson M."/>
            <person name="Adriaenssens E.M."/>
            <person name="Foster-Nyarko E."/>
            <person name="Jarju S."/>
            <person name="Secka A."/>
            <person name="Antonio M."/>
            <person name="Oren A."/>
            <person name="Chaudhuri R.R."/>
            <person name="La Ragione R."/>
            <person name="Hildebrand F."/>
            <person name="Pallen M.J."/>
        </authorList>
    </citation>
    <scope>NUCLEOTIDE SEQUENCE</scope>
    <source>
        <strain evidence="6">CHK195-4489</strain>
    </source>
</reference>
<evidence type="ECO:0000313" key="6">
    <source>
        <dbReference type="EMBL" id="HIU29106.1"/>
    </source>
</evidence>
<dbReference type="InterPro" id="IPR025302">
    <property type="entry name" value="DrrA1/2-like_C"/>
</dbReference>
<feature type="domain" description="ABC transporter" evidence="5">
    <location>
        <begin position="3"/>
        <end position="229"/>
    </location>
</feature>
<dbReference type="GO" id="GO:0005524">
    <property type="term" value="F:ATP binding"/>
    <property type="evidence" value="ECO:0007669"/>
    <property type="project" value="UniProtKB-KW"/>
</dbReference>
<evidence type="ECO:0000256" key="2">
    <source>
        <dbReference type="ARBA" id="ARBA00022448"/>
    </source>
</evidence>
<name>A0A9D1L9Q2_9CLOT</name>
<comment type="similarity">
    <text evidence="1">Belongs to the ABC transporter superfamily.</text>
</comment>
<dbReference type="PANTHER" id="PTHR42711">
    <property type="entry name" value="ABC TRANSPORTER ATP-BINDING PROTEIN"/>
    <property type="match status" value="1"/>
</dbReference>
<dbReference type="Gene3D" id="3.40.50.300">
    <property type="entry name" value="P-loop containing nucleotide triphosphate hydrolases"/>
    <property type="match status" value="1"/>
</dbReference>
<keyword evidence="4 6" id="KW-0067">ATP-binding</keyword>
<dbReference type="GO" id="GO:0016887">
    <property type="term" value="F:ATP hydrolysis activity"/>
    <property type="evidence" value="ECO:0007669"/>
    <property type="project" value="InterPro"/>
</dbReference>
<evidence type="ECO:0000313" key="7">
    <source>
        <dbReference type="Proteomes" id="UP000824089"/>
    </source>
</evidence>
<proteinExistence type="inferred from homology"/>
<dbReference type="Pfam" id="PF13732">
    <property type="entry name" value="DrrA1-3_C"/>
    <property type="match status" value="1"/>
</dbReference>
<dbReference type="Proteomes" id="UP000824089">
    <property type="component" value="Unassembled WGS sequence"/>
</dbReference>